<gene>
    <name evidence="3" type="ORF">FIV36_11770</name>
    <name evidence="2" type="ORF">SAMN05216591_5596</name>
</gene>
<evidence type="ECO:0000256" key="1">
    <source>
        <dbReference type="SAM" id="Phobius"/>
    </source>
</evidence>
<organism evidence="3 5">
    <name type="scientific">Pseudomonas extremaustralis</name>
    <dbReference type="NCBI Taxonomy" id="359110"/>
    <lineage>
        <taxon>Bacteria</taxon>
        <taxon>Pseudomonadati</taxon>
        <taxon>Pseudomonadota</taxon>
        <taxon>Gammaproteobacteria</taxon>
        <taxon>Pseudomonadales</taxon>
        <taxon>Pseudomonadaceae</taxon>
        <taxon>Pseudomonas</taxon>
    </lineage>
</organism>
<feature type="transmembrane region" description="Helical" evidence="1">
    <location>
        <begin position="334"/>
        <end position="355"/>
    </location>
</feature>
<evidence type="ECO:0000313" key="4">
    <source>
        <dbReference type="Proteomes" id="UP000182858"/>
    </source>
</evidence>
<feature type="transmembrane region" description="Helical" evidence="1">
    <location>
        <begin position="182"/>
        <end position="204"/>
    </location>
</feature>
<feature type="transmembrane region" description="Helical" evidence="1">
    <location>
        <begin position="376"/>
        <end position="405"/>
    </location>
</feature>
<keyword evidence="1" id="KW-0472">Membrane</keyword>
<feature type="transmembrane region" description="Helical" evidence="1">
    <location>
        <begin position="89"/>
        <end position="108"/>
    </location>
</feature>
<dbReference type="Proteomes" id="UP000182858">
    <property type="component" value="Chromosome I"/>
</dbReference>
<keyword evidence="1" id="KW-0812">Transmembrane</keyword>
<protein>
    <submittedName>
        <fullName evidence="2">D-xylose transport system permease protein</fullName>
    </submittedName>
</protein>
<dbReference type="AlphaFoldDB" id="A0A5C5QGZ5"/>
<feature type="transmembrane region" description="Helical" evidence="1">
    <location>
        <begin position="260"/>
        <end position="278"/>
    </location>
</feature>
<dbReference type="OrthoDB" id="8478596at2"/>
<reference evidence="3 5" key="2">
    <citation type="submission" date="2019-06" db="EMBL/GenBank/DDBJ databases">
        <title>Pseudomonas bimorpha sp. nov. isolated from bovine raw milk and skim milk concentrate.</title>
        <authorList>
            <person name="Hofmann K."/>
            <person name="Huptas C."/>
            <person name="Doll E."/>
            <person name="Scherer S."/>
            <person name="Wenning M."/>
        </authorList>
    </citation>
    <scope>NUCLEOTIDE SEQUENCE [LARGE SCALE GENOMIC DNA]</scope>
    <source>
        <strain evidence="3 5">DSM 17835</strain>
    </source>
</reference>
<sequence>MRFRIVLLIILWVHLGDLGSAWLYGDGAWPGVGLLRNLRDGLVVGLAACCLLSTRLPSRLLLPLVAYSGLALCYLLVNRANMTPGILLGSYGTLMIPVLFFLLGFYCVRNPEQVRGCVALLVLLGIASTLFGAWEQQNTAFWTETIGYPRYMRDIKGMMLGAEWESGLPWNFYGGVDLERRAAGLLAAPLAQGMFLAVVAVAAIAWSERRAGYFSLLLSGLLFVGVWMSGTRGAMLAGSLALIGYLASGASLFRYRAMRWLVAASVCGAIAIASYSVVQMSINFLDGSTIGHWRALQKNLLDLPKVLLLGAGLGAQGAQAAQQQQTLIGGGEGAIFSIAFQMGLPAALLFLWFYLNMSLALWNRYRRQPDPMLLAMFWLALGLATTLISSEHLLTVSGTGAFWLLCGATLSSTSPTRYHTDPIIDEQHSG</sequence>
<dbReference type="RefSeq" id="WP_010562606.1">
    <property type="nucleotide sequence ID" value="NZ_LT629689.1"/>
</dbReference>
<keyword evidence="4" id="KW-1185">Reference proteome</keyword>
<feature type="transmembrane region" description="Helical" evidence="1">
    <location>
        <begin position="117"/>
        <end position="134"/>
    </location>
</feature>
<dbReference type="Proteomes" id="UP000317951">
    <property type="component" value="Unassembled WGS sequence"/>
</dbReference>
<evidence type="ECO:0000313" key="5">
    <source>
        <dbReference type="Proteomes" id="UP000317951"/>
    </source>
</evidence>
<keyword evidence="1" id="KW-1133">Transmembrane helix</keyword>
<evidence type="ECO:0000313" key="2">
    <source>
        <dbReference type="EMBL" id="SDG30352.1"/>
    </source>
</evidence>
<accession>A0A5C5QGZ5</accession>
<dbReference type="EMBL" id="VFET01000008">
    <property type="protein sequence ID" value="TWS04603.1"/>
    <property type="molecule type" value="Genomic_DNA"/>
</dbReference>
<proteinExistence type="predicted"/>
<name>A0A5C5QGZ5_9PSED</name>
<feature type="transmembrane region" description="Helical" evidence="1">
    <location>
        <begin position="234"/>
        <end position="253"/>
    </location>
</feature>
<reference evidence="2 4" key="1">
    <citation type="submission" date="2016-10" db="EMBL/GenBank/DDBJ databases">
        <authorList>
            <person name="Varghese N."/>
            <person name="Submissions S."/>
        </authorList>
    </citation>
    <scope>NUCLEOTIDE SEQUENCE [LARGE SCALE GENOMIC DNA]</scope>
    <source>
        <strain evidence="2 4">DSM 17835</strain>
    </source>
</reference>
<evidence type="ECO:0000313" key="3">
    <source>
        <dbReference type="EMBL" id="TWS04603.1"/>
    </source>
</evidence>
<feature type="transmembrane region" description="Helical" evidence="1">
    <location>
        <begin position="211"/>
        <end position="228"/>
    </location>
</feature>
<dbReference type="EMBL" id="LT629689">
    <property type="protein sequence ID" value="SDG30352.1"/>
    <property type="molecule type" value="Genomic_DNA"/>
</dbReference>
<dbReference type="GeneID" id="78556899"/>